<dbReference type="EMBL" id="JABFCZ010000009">
    <property type="protein sequence ID" value="MBD1546528.1"/>
    <property type="molecule type" value="Genomic_DNA"/>
</dbReference>
<name>A0A926NZC4_9HYPH</name>
<comment type="caution">
    <text evidence="2">The sequence shown here is derived from an EMBL/GenBank/DDBJ whole genome shotgun (WGS) entry which is preliminary data.</text>
</comment>
<proteinExistence type="predicted"/>
<gene>
    <name evidence="2" type="ORF">HK439_09655</name>
</gene>
<evidence type="ECO:0000313" key="3">
    <source>
        <dbReference type="Proteomes" id="UP000598467"/>
    </source>
</evidence>
<dbReference type="RefSeq" id="WP_190291194.1">
    <property type="nucleotide sequence ID" value="NZ_JABFCZ010000009.1"/>
</dbReference>
<organism evidence="2 3">
    <name type="scientific">Roseibium aggregatum</name>
    <dbReference type="NCBI Taxonomy" id="187304"/>
    <lineage>
        <taxon>Bacteria</taxon>
        <taxon>Pseudomonadati</taxon>
        <taxon>Pseudomonadota</taxon>
        <taxon>Alphaproteobacteria</taxon>
        <taxon>Hyphomicrobiales</taxon>
        <taxon>Stappiaceae</taxon>
        <taxon>Roseibium</taxon>
    </lineage>
</organism>
<feature type="region of interest" description="Disordered" evidence="1">
    <location>
        <begin position="1"/>
        <end position="51"/>
    </location>
</feature>
<dbReference type="AlphaFoldDB" id="A0A926NZC4"/>
<sequence length="110" mass="12208">MQINPVPAFGRSNVKRRRPFPGETEGDRQAVERPNLPVPVQPVHSTQDVPFPDRYHTNSVFLAHLIATRDAERYAPHGWKAAPVAGTAAYRATAALPRKREAGHVISSDY</sequence>
<reference evidence="2" key="1">
    <citation type="submission" date="2020-05" db="EMBL/GenBank/DDBJ databases">
        <title>Identification of trans-AT polyketide cluster in two marine bacteria, producers of a novel glutaramide-containing polyketide sesbanimide D and analogs.</title>
        <authorList>
            <person name="Kacar D."/>
            <person name="Rodriguez P."/>
            <person name="Canedo L."/>
            <person name="Gonzalez E."/>
            <person name="Galan B."/>
            <person name="De La Calle F."/>
            <person name="Garcia J.L."/>
        </authorList>
    </citation>
    <scope>NUCLEOTIDE SEQUENCE</scope>
    <source>
        <strain evidence="2">PHM038</strain>
    </source>
</reference>
<dbReference type="Proteomes" id="UP000598467">
    <property type="component" value="Unassembled WGS sequence"/>
</dbReference>
<protein>
    <submittedName>
        <fullName evidence="2">Uncharacterized protein</fullName>
    </submittedName>
</protein>
<evidence type="ECO:0000313" key="2">
    <source>
        <dbReference type="EMBL" id="MBD1546528.1"/>
    </source>
</evidence>
<accession>A0A926NZC4</accession>
<evidence type="ECO:0000256" key="1">
    <source>
        <dbReference type="SAM" id="MobiDB-lite"/>
    </source>
</evidence>